<evidence type="ECO:0000313" key="3">
    <source>
        <dbReference type="Proteomes" id="UP001238163"/>
    </source>
</evidence>
<keyword evidence="3" id="KW-1185">Reference proteome</keyword>
<proteinExistence type="predicted"/>
<organism evidence="2 3">
    <name type="scientific">Oligosphaera ethanolica</name>
    <dbReference type="NCBI Taxonomy" id="760260"/>
    <lineage>
        <taxon>Bacteria</taxon>
        <taxon>Pseudomonadati</taxon>
        <taxon>Lentisphaerota</taxon>
        <taxon>Oligosphaeria</taxon>
        <taxon>Oligosphaerales</taxon>
        <taxon>Oligosphaeraceae</taxon>
        <taxon>Oligosphaera</taxon>
    </lineage>
</organism>
<dbReference type="AlphaFoldDB" id="A0AAE3VHM8"/>
<sequence>MQHCLENAFVKAVLDDKAQLISFCNRQTGTELAKPHDLWRMIIAEDENLEVEIVAADCTPVVSASVDAIEYRYQALRTSEGHDHAIDLVIAGKLVDDELRWSCHITNRSTAIEVREWLFPVVNLSDAVEAMTLHSPNAGGEVIERIRPWAQQANTIYKGMDNLYQRHMLRYPGSQATTSSWAFANDQEGLYLASYDRSFQDTLLCSEVELREKLNFLFVKFPFLKPGAEWTADGYVMAPINGTWHRAADKYRAWADSWSTHHSTPDSIANCQGWQRIIAKSQYGEIFYPFDAMPQIYADGAKAGIDTLFLFGWHKGGHDNDYPNYVVCDKLGGKDNFKKNIKLFQQAGGKVILYSNGQLIDKNADFYRETGQRISTKDLNGNEQQQFYGFSGRGMAQRLYGNRTFVLACPYCQEWFETLCKVADLAHELACDGVFYDQLGAANAICCDPSHGHPVPFTQSTLARANMVGKLRQYINDKYPGMSFGIEHVSDIAAHYSDYIHTVNGGAAVSNPNWAAIGQKPRVPRNMDWFRYIFPEVIISNREIRDDSDVERRVNRLVLTNLISDVEIYRCKKTIAETPHYQSYLGLANAFRVRNARFLRGATYRSTILHHCDNDELDSAGYIARDGSIVIMATQSHLDNATALITVPNAKFIANDAIGDATRNADGTVRIGRHGLILLAFQPQP</sequence>
<evidence type="ECO:0000313" key="2">
    <source>
        <dbReference type="EMBL" id="MDQ0290624.1"/>
    </source>
</evidence>
<dbReference type="Proteomes" id="UP001238163">
    <property type="component" value="Unassembled WGS sequence"/>
</dbReference>
<dbReference type="Gene3D" id="3.20.20.80">
    <property type="entry name" value="Glycosidases"/>
    <property type="match status" value="1"/>
</dbReference>
<name>A0AAE3VHM8_9BACT</name>
<reference evidence="2" key="1">
    <citation type="submission" date="2023-07" db="EMBL/GenBank/DDBJ databases">
        <title>Genomic Encyclopedia of Type Strains, Phase IV (KMG-IV): sequencing the most valuable type-strain genomes for metagenomic binning, comparative biology and taxonomic classification.</title>
        <authorList>
            <person name="Goeker M."/>
        </authorList>
    </citation>
    <scope>NUCLEOTIDE SEQUENCE</scope>
    <source>
        <strain evidence="2">DSM 24202</strain>
    </source>
</reference>
<evidence type="ECO:0000259" key="1">
    <source>
        <dbReference type="Pfam" id="PF19773"/>
    </source>
</evidence>
<dbReference type="Pfam" id="PF19773">
    <property type="entry name" value="DUF6259"/>
    <property type="match status" value="1"/>
</dbReference>
<dbReference type="EMBL" id="JAUSVL010000001">
    <property type="protein sequence ID" value="MDQ0290624.1"/>
    <property type="molecule type" value="Genomic_DNA"/>
</dbReference>
<dbReference type="InterPro" id="IPR046226">
    <property type="entry name" value="DUF6259"/>
</dbReference>
<dbReference type="RefSeq" id="WP_307262301.1">
    <property type="nucleotide sequence ID" value="NZ_JAUSVL010000001.1"/>
</dbReference>
<comment type="caution">
    <text evidence="2">The sequence shown here is derived from an EMBL/GenBank/DDBJ whole genome shotgun (WGS) entry which is preliminary data.</text>
</comment>
<gene>
    <name evidence="2" type="ORF">J3R75_002731</name>
</gene>
<protein>
    <recommendedName>
        <fullName evidence="1">DUF6259 domain-containing protein</fullName>
    </recommendedName>
</protein>
<feature type="domain" description="DUF6259" evidence="1">
    <location>
        <begin position="236"/>
        <end position="474"/>
    </location>
</feature>
<accession>A0AAE3VHM8</accession>